<dbReference type="Gene3D" id="1.25.40.10">
    <property type="entry name" value="Tetratricopeptide repeat domain"/>
    <property type="match status" value="1"/>
</dbReference>
<evidence type="ECO:0000256" key="1">
    <source>
        <dbReference type="SAM" id="MobiDB-lite"/>
    </source>
</evidence>
<sequence length="934" mass="99834">MVCEGCLPARNDGIIARLIGAIAACGVLLLLALSTAFAADGVSGRRAALVIGNSAYQHLAQLPNAANDADRIREVLERANFEVTLGKDLDKQGLEETILGFLRTLNDGDVALFYYSGHAVQVGGHNFMIPVDATLATSYDLEVQAYNMSSLLEYMRETSSLQIAILDACRDNPFANNSYYVGQAKVAVEGKKGLASVAPQDGTLIVYSTAPDRVALDGNDGLSPFTGTFAEYALKPNVEVRKLLSDIRAEVIKRTDGRQTPWDASSLTSSFFFVTRQNLLIIEDMREVRVPPSPKEVALRISPPITSGNAELTINFTKLPDQGTLWLGDQQLGLDSKIAADRIEDVMFKPASADMTADEVRYTVTTDSGRSASGIVRVVVDAQAVAEAEVKPALNIQQGDEPKPAAPEQAKPILVAMASDIGTGFAAMPEEVVRSTSAAPTGWLRLEKRDPDTQVAVDGKIVSEGDLIKAEDITKLRIRPSLKLVAAEDETKPVAETVAMNTSGSAGKVDTSTDSMEVKPIPLPADKAPAKEPLRTVVLMPAAKTAAPAPITINVAVSVNECDTLAAEPLDVQAVADGKLPNDIDVTKALSACKAAVDQHPEIARFKYQYARALYAQGDFKDALTELNAASDAGHVRASYLLGRLYQFGAAVERDPAKAIPLFEAGAKRGDPYSQYALGRALVTGLGTKPDIDRGMAMVASAAESGHTYAMNMLGTEYLSGEHVAKDEARALKFITESSDRNDVYGMVLLGILYRDGAGVQKDTKHAAELFEKARAMGHPYAGRLLARLAQRENTSDAATVSGWYRESAERGDAWGAFYAAELLKDNPTLQKDSGEIARLYALSASFNFKGASDQAKKALGGVDGLTIGKEVQLALKRAGKDVGEIDGRLGPRTREAASAVLGTAAPRNPGELLGDLLHKEWIDTRPRLDMLGS</sequence>
<dbReference type="PANTHER" id="PTHR22576:SF37">
    <property type="entry name" value="MUCOSA-ASSOCIATED LYMPHOID TISSUE LYMPHOMA TRANSLOCATION PROTEIN 1"/>
    <property type="match status" value="1"/>
</dbReference>
<proteinExistence type="predicted"/>
<dbReference type="AlphaFoldDB" id="A0A380WMF2"/>
<dbReference type="Pfam" id="PF00656">
    <property type="entry name" value="Peptidase_C14"/>
    <property type="match status" value="1"/>
</dbReference>
<dbReference type="Gene3D" id="3.40.50.1460">
    <property type="match status" value="1"/>
</dbReference>
<dbReference type="InterPro" id="IPR052039">
    <property type="entry name" value="Caspase-related_regulators"/>
</dbReference>
<feature type="compositionally biased region" description="Polar residues" evidence="1">
    <location>
        <begin position="503"/>
        <end position="515"/>
    </location>
</feature>
<dbReference type="SMART" id="SM00671">
    <property type="entry name" value="SEL1"/>
    <property type="match status" value="4"/>
</dbReference>
<dbReference type="InterPro" id="IPR011600">
    <property type="entry name" value="Pept_C14_caspase"/>
</dbReference>
<accession>A0A380WMF2</accession>
<dbReference type="GO" id="GO:0004197">
    <property type="term" value="F:cysteine-type endopeptidase activity"/>
    <property type="evidence" value="ECO:0007669"/>
    <property type="project" value="InterPro"/>
</dbReference>
<dbReference type="InterPro" id="IPR029030">
    <property type="entry name" value="Caspase-like_dom_sf"/>
</dbReference>
<gene>
    <name evidence="3" type="primary">hcpC_3</name>
    <name evidence="3" type="ORF">NCTC10684_03211</name>
</gene>
<keyword evidence="3" id="KW-0378">Hydrolase</keyword>
<dbReference type="Pfam" id="PF14559">
    <property type="entry name" value="TPR_19"/>
    <property type="match status" value="1"/>
</dbReference>
<evidence type="ECO:0000313" key="4">
    <source>
        <dbReference type="Proteomes" id="UP000254701"/>
    </source>
</evidence>
<dbReference type="GO" id="GO:0008800">
    <property type="term" value="F:beta-lactamase activity"/>
    <property type="evidence" value="ECO:0007669"/>
    <property type="project" value="UniProtKB-EC"/>
</dbReference>
<dbReference type="InterPro" id="IPR011990">
    <property type="entry name" value="TPR-like_helical_dom_sf"/>
</dbReference>
<reference evidence="3 4" key="1">
    <citation type="submission" date="2018-06" db="EMBL/GenBank/DDBJ databases">
        <authorList>
            <consortium name="Pathogen Informatics"/>
            <person name="Doyle S."/>
        </authorList>
    </citation>
    <scope>NUCLEOTIDE SEQUENCE [LARGE SCALE GENOMIC DNA]</scope>
    <source>
        <strain evidence="3 4">NCTC10684</strain>
    </source>
</reference>
<feature type="region of interest" description="Disordered" evidence="1">
    <location>
        <begin position="503"/>
        <end position="527"/>
    </location>
</feature>
<evidence type="ECO:0000313" key="3">
    <source>
        <dbReference type="EMBL" id="SUU89968.1"/>
    </source>
</evidence>
<dbReference type="PANTHER" id="PTHR22576">
    <property type="entry name" value="MUCOSA ASSOCIATED LYMPHOID TISSUE LYMPHOMA TRANSLOCATION PROTEIN 1/PARACASPASE"/>
    <property type="match status" value="1"/>
</dbReference>
<dbReference type="InterPro" id="IPR006597">
    <property type="entry name" value="Sel1-like"/>
</dbReference>
<protein>
    <submittedName>
        <fullName evidence="3">Beta-lactamase hcpC</fullName>
        <ecNumber evidence="3">3.5.2.6</ecNumber>
    </submittedName>
</protein>
<dbReference type="EC" id="3.5.2.6" evidence="3"/>
<dbReference type="SUPFAM" id="SSF52129">
    <property type="entry name" value="Caspase-like"/>
    <property type="match status" value="1"/>
</dbReference>
<dbReference type="Proteomes" id="UP000254701">
    <property type="component" value="Unassembled WGS sequence"/>
</dbReference>
<dbReference type="PROSITE" id="PS50208">
    <property type="entry name" value="CASPASE_P20"/>
    <property type="match status" value="1"/>
</dbReference>
<dbReference type="GO" id="GO:0006508">
    <property type="term" value="P:proteolysis"/>
    <property type="evidence" value="ECO:0007669"/>
    <property type="project" value="InterPro"/>
</dbReference>
<dbReference type="OrthoDB" id="9816009at2"/>
<dbReference type="SUPFAM" id="SSF81901">
    <property type="entry name" value="HCP-like"/>
    <property type="match status" value="1"/>
</dbReference>
<dbReference type="Pfam" id="PF08238">
    <property type="entry name" value="Sel1"/>
    <property type="match status" value="4"/>
</dbReference>
<dbReference type="InterPro" id="IPR001309">
    <property type="entry name" value="Pept_C14_p20"/>
</dbReference>
<feature type="domain" description="Caspase family p20" evidence="2">
    <location>
        <begin position="44"/>
        <end position="173"/>
    </location>
</feature>
<name>A0A380WMF2_AMIAI</name>
<evidence type="ECO:0000259" key="2">
    <source>
        <dbReference type="PROSITE" id="PS50208"/>
    </source>
</evidence>
<dbReference type="EMBL" id="UFSM01000001">
    <property type="protein sequence ID" value="SUU89968.1"/>
    <property type="molecule type" value="Genomic_DNA"/>
</dbReference>
<organism evidence="3 4">
    <name type="scientific">Aminobacter aminovorans</name>
    <name type="common">Chelatobacter heintzii</name>
    <dbReference type="NCBI Taxonomy" id="83263"/>
    <lineage>
        <taxon>Bacteria</taxon>
        <taxon>Pseudomonadati</taxon>
        <taxon>Pseudomonadota</taxon>
        <taxon>Alphaproteobacteria</taxon>
        <taxon>Hyphomicrobiales</taxon>
        <taxon>Phyllobacteriaceae</taxon>
        <taxon>Aminobacter</taxon>
    </lineage>
</organism>